<dbReference type="EMBL" id="RWGY01000011">
    <property type="protein sequence ID" value="TVU27979.1"/>
    <property type="molecule type" value="Genomic_DNA"/>
</dbReference>
<reference evidence="1 2" key="1">
    <citation type="journal article" date="2019" name="Sci. Rep.">
        <title>A high-quality genome of Eragrostis curvula grass provides insights into Poaceae evolution and supports new strategies to enhance forage quality.</title>
        <authorList>
            <person name="Carballo J."/>
            <person name="Santos B.A.C.M."/>
            <person name="Zappacosta D."/>
            <person name="Garbus I."/>
            <person name="Selva J.P."/>
            <person name="Gallo C.A."/>
            <person name="Diaz A."/>
            <person name="Albertini E."/>
            <person name="Caccamo M."/>
            <person name="Echenique V."/>
        </authorList>
    </citation>
    <scope>NUCLEOTIDE SEQUENCE [LARGE SCALE GENOMIC DNA]</scope>
    <source>
        <strain evidence="2">cv. Victoria</strain>
        <tissue evidence="1">Leaf</tissue>
    </source>
</reference>
<proteinExistence type="predicted"/>
<sequence>MSMAWGSCPRFPCRERIFPVRAATAFPPKHQRIGGGAALLHGLTRRRSSCSRVQMREAELRAVAAAAHAEVTLRASTVALGPLFLVPPMRERPVVPYAFTSGDAKRRLHDRDGGSPLRAAAVEKDPLILWCTIHPMENWNVSRSLVGLEQEDEEATSNL</sequence>
<organism evidence="1 2">
    <name type="scientific">Eragrostis curvula</name>
    <name type="common">weeping love grass</name>
    <dbReference type="NCBI Taxonomy" id="38414"/>
    <lineage>
        <taxon>Eukaryota</taxon>
        <taxon>Viridiplantae</taxon>
        <taxon>Streptophyta</taxon>
        <taxon>Embryophyta</taxon>
        <taxon>Tracheophyta</taxon>
        <taxon>Spermatophyta</taxon>
        <taxon>Magnoliopsida</taxon>
        <taxon>Liliopsida</taxon>
        <taxon>Poales</taxon>
        <taxon>Poaceae</taxon>
        <taxon>PACMAD clade</taxon>
        <taxon>Chloridoideae</taxon>
        <taxon>Eragrostideae</taxon>
        <taxon>Eragrostidinae</taxon>
        <taxon>Eragrostis</taxon>
    </lineage>
</organism>
<feature type="non-terminal residue" evidence="1">
    <location>
        <position position="1"/>
    </location>
</feature>
<keyword evidence="2" id="KW-1185">Reference proteome</keyword>
<evidence type="ECO:0000313" key="1">
    <source>
        <dbReference type="EMBL" id="TVU27979.1"/>
    </source>
</evidence>
<comment type="caution">
    <text evidence="1">The sequence shown here is derived from an EMBL/GenBank/DDBJ whole genome shotgun (WGS) entry which is preliminary data.</text>
</comment>
<name>A0A5J9UVS5_9POAL</name>
<gene>
    <name evidence="1" type="ORF">EJB05_19485</name>
</gene>
<dbReference type="AlphaFoldDB" id="A0A5J9UVS5"/>
<protein>
    <submittedName>
        <fullName evidence="1">Uncharacterized protein</fullName>
    </submittedName>
</protein>
<dbReference type="Proteomes" id="UP000324897">
    <property type="component" value="Chromosome 1"/>
</dbReference>
<accession>A0A5J9UVS5</accession>
<dbReference type="Gramene" id="TVU27979">
    <property type="protein sequence ID" value="TVU27979"/>
    <property type="gene ID" value="EJB05_19485"/>
</dbReference>
<evidence type="ECO:0000313" key="2">
    <source>
        <dbReference type="Proteomes" id="UP000324897"/>
    </source>
</evidence>